<dbReference type="RefSeq" id="WP_006459977.1">
    <property type="nucleotide sequence ID" value="NZ_CP007030.1"/>
</dbReference>
<proteinExistence type="predicted"/>
<evidence type="ECO:0000256" key="1">
    <source>
        <dbReference type="ARBA" id="ARBA00022448"/>
    </source>
</evidence>
<organism evidence="9 10">
    <name type="scientific">Thiomicrospira aerophila AL3</name>
    <dbReference type="NCBI Taxonomy" id="717772"/>
    <lineage>
        <taxon>Bacteria</taxon>
        <taxon>Pseudomonadati</taxon>
        <taxon>Pseudomonadota</taxon>
        <taxon>Gammaproteobacteria</taxon>
        <taxon>Thiotrichales</taxon>
        <taxon>Piscirickettsiaceae</taxon>
        <taxon>Thiomicrospira</taxon>
    </lineage>
</organism>
<dbReference type="HOGENOM" id="CLU_076280_2_0_6"/>
<dbReference type="PANTHER" id="PTHR33751">
    <property type="entry name" value="CBB3-TYPE CYTOCHROME C OXIDASE SUBUNIT FIXP"/>
    <property type="match status" value="1"/>
</dbReference>
<keyword evidence="5 6" id="KW-0408">Iron</keyword>
<dbReference type="PANTHER" id="PTHR33751:SF9">
    <property type="entry name" value="CYTOCHROME C4"/>
    <property type="match status" value="1"/>
</dbReference>
<dbReference type="GO" id="GO:0020037">
    <property type="term" value="F:heme binding"/>
    <property type="evidence" value="ECO:0007669"/>
    <property type="project" value="InterPro"/>
</dbReference>
<protein>
    <submittedName>
        <fullName evidence="9">Cytochrome C552</fullName>
    </submittedName>
</protein>
<sequence length="242" mass="25997">MTKPNRLSNALAGALSALLISTAGASLAAEPKAAAKTWTHIEWNQTLSEMPQGDALRGAQLHRDGLCMTCHGDAGVAPSRNAPSLAGQTKEYTYKTLLDYQSGLRNEGDGKAKLMQAATLPMSNQDMADLAVYYAQQALPIRVAQPDTEPKIDHMIRKGEVSRMIIACASCHGAHGEGNGITPALAGQTSDYFMRTMQAYRDKKRSNDIHEGMAQFAYELSDAEIQALADYYAGLGYQGGAK</sequence>
<evidence type="ECO:0000313" key="9">
    <source>
        <dbReference type="EMBL" id="AHF00843.1"/>
    </source>
</evidence>
<keyword evidence="7" id="KW-0732">Signal</keyword>
<dbReference type="Pfam" id="PF00034">
    <property type="entry name" value="Cytochrom_C"/>
    <property type="match status" value="2"/>
</dbReference>
<accession>W0DU98</accession>
<keyword evidence="10" id="KW-1185">Reference proteome</keyword>
<feature type="domain" description="Cytochrome c" evidence="8">
    <location>
        <begin position="154"/>
        <end position="236"/>
    </location>
</feature>
<dbReference type="InterPro" id="IPR036909">
    <property type="entry name" value="Cyt_c-like_dom_sf"/>
</dbReference>
<dbReference type="InterPro" id="IPR050597">
    <property type="entry name" value="Cytochrome_c_Oxidase_Subunit"/>
</dbReference>
<dbReference type="AlphaFoldDB" id="W0DU98"/>
<dbReference type="eggNOG" id="COG2863">
    <property type="taxonomic scope" value="Bacteria"/>
</dbReference>
<evidence type="ECO:0000259" key="8">
    <source>
        <dbReference type="PROSITE" id="PS51007"/>
    </source>
</evidence>
<keyword evidence="3 6" id="KW-0479">Metal-binding</keyword>
<evidence type="ECO:0000256" key="2">
    <source>
        <dbReference type="ARBA" id="ARBA00022617"/>
    </source>
</evidence>
<gene>
    <name evidence="9" type="ORF">THIAE_02810</name>
</gene>
<evidence type="ECO:0000256" key="5">
    <source>
        <dbReference type="ARBA" id="ARBA00023004"/>
    </source>
</evidence>
<evidence type="ECO:0000256" key="4">
    <source>
        <dbReference type="ARBA" id="ARBA00022982"/>
    </source>
</evidence>
<keyword evidence="4" id="KW-0249">Electron transport</keyword>
<dbReference type="SUPFAM" id="SSF46626">
    <property type="entry name" value="Cytochrome c"/>
    <property type="match status" value="2"/>
</dbReference>
<dbReference type="STRING" id="717772.THIAE_02810"/>
<dbReference type="GO" id="GO:0009055">
    <property type="term" value="F:electron transfer activity"/>
    <property type="evidence" value="ECO:0007669"/>
    <property type="project" value="InterPro"/>
</dbReference>
<feature type="chain" id="PRO_5004787276" evidence="7">
    <location>
        <begin position="29"/>
        <end position="242"/>
    </location>
</feature>
<dbReference type="InterPro" id="IPR009056">
    <property type="entry name" value="Cyt_c-like_dom"/>
</dbReference>
<evidence type="ECO:0000256" key="3">
    <source>
        <dbReference type="ARBA" id="ARBA00022723"/>
    </source>
</evidence>
<dbReference type="KEGG" id="tao:THIAE_02810"/>
<feature type="signal peptide" evidence="7">
    <location>
        <begin position="1"/>
        <end position="28"/>
    </location>
</feature>
<dbReference type="PROSITE" id="PS51007">
    <property type="entry name" value="CYTC"/>
    <property type="match status" value="2"/>
</dbReference>
<feature type="domain" description="Cytochrome c" evidence="8">
    <location>
        <begin position="53"/>
        <end position="138"/>
    </location>
</feature>
<dbReference type="Proteomes" id="UP000005380">
    <property type="component" value="Chromosome"/>
</dbReference>
<dbReference type="EMBL" id="CP007030">
    <property type="protein sequence ID" value="AHF00843.1"/>
    <property type="molecule type" value="Genomic_DNA"/>
</dbReference>
<dbReference type="Gene3D" id="1.10.760.10">
    <property type="entry name" value="Cytochrome c-like domain"/>
    <property type="match status" value="2"/>
</dbReference>
<name>W0DU98_9GAMM</name>
<reference evidence="9 10" key="1">
    <citation type="submission" date="2013-12" db="EMBL/GenBank/DDBJ databases">
        <authorList>
            <consortium name="DOE Joint Genome Institute"/>
            <person name="Kappler U."/>
            <person name="Huntemann M."/>
            <person name="Han J."/>
            <person name="Chen A."/>
            <person name="Kyrpides N."/>
            <person name="Mavromatis K."/>
            <person name="Markowitz V."/>
            <person name="Palaniappan K."/>
            <person name="Ivanova N."/>
            <person name="Schaumberg A."/>
            <person name="Pati A."/>
            <person name="Liolios K."/>
            <person name="Nordberg H.P."/>
            <person name="Cantor M.N."/>
            <person name="Hua S.X."/>
            <person name="Woyke T."/>
        </authorList>
    </citation>
    <scope>NUCLEOTIDE SEQUENCE [LARGE SCALE GENOMIC DNA]</scope>
    <source>
        <strain evidence="10">AL2</strain>
    </source>
</reference>
<evidence type="ECO:0000256" key="7">
    <source>
        <dbReference type="SAM" id="SignalP"/>
    </source>
</evidence>
<keyword evidence="2 6" id="KW-0349">Heme</keyword>
<keyword evidence="1" id="KW-0813">Transport</keyword>
<dbReference type="InParanoid" id="W0DU98"/>
<evidence type="ECO:0000313" key="10">
    <source>
        <dbReference type="Proteomes" id="UP000005380"/>
    </source>
</evidence>
<dbReference type="GO" id="GO:0046872">
    <property type="term" value="F:metal ion binding"/>
    <property type="evidence" value="ECO:0007669"/>
    <property type="project" value="UniProtKB-KW"/>
</dbReference>
<evidence type="ECO:0000256" key="6">
    <source>
        <dbReference type="PROSITE-ProRule" id="PRU00433"/>
    </source>
</evidence>